<sequence>MRHRDAERYTYQIALNCGRCGTEGIADVSQTTVEHTNKLNFNVDRVSKGFFVSKPTNSPETVKISCSKCDRPAELTLIERTGP</sequence>
<proteinExistence type="predicted"/>
<comment type="caution">
    <text evidence="1">The sequence shown here is derived from an EMBL/GenBank/DDBJ whole genome shotgun (WGS) entry which is preliminary data.</text>
</comment>
<organism evidence="1 2">
    <name type="scientific">Pararhizobium capsulatum DSM 1112</name>
    <dbReference type="NCBI Taxonomy" id="1121113"/>
    <lineage>
        <taxon>Bacteria</taxon>
        <taxon>Pseudomonadati</taxon>
        <taxon>Pseudomonadota</taxon>
        <taxon>Alphaproteobacteria</taxon>
        <taxon>Hyphomicrobiales</taxon>
        <taxon>Rhizobiaceae</taxon>
        <taxon>Rhizobium/Agrobacterium group</taxon>
        <taxon>Pararhizobium</taxon>
    </lineage>
</organism>
<name>A0ABU0BQ18_9HYPH</name>
<gene>
    <name evidence="1" type="ORF">QO002_002491</name>
</gene>
<evidence type="ECO:0000313" key="1">
    <source>
        <dbReference type="EMBL" id="MDQ0320353.1"/>
    </source>
</evidence>
<accession>A0ABU0BQ18</accession>
<dbReference type="Proteomes" id="UP001230207">
    <property type="component" value="Unassembled WGS sequence"/>
</dbReference>
<keyword evidence="2" id="KW-1185">Reference proteome</keyword>
<protein>
    <submittedName>
        <fullName evidence="1">Uncharacterized protein</fullName>
    </submittedName>
</protein>
<evidence type="ECO:0000313" key="2">
    <source>
        <dbReference type="Proteomes" id="UP001230207"/>
    </source>
</evidence>
<reference evidence="1 2" key="1">
    <citation type="submission" date="2023-07" db="EMBL/GenBank/DDBJ databases">
        <title>Genomic Encyclopedia of Type Strains, Phase IV (KMG-IV): sequencing the most valuable type-strain genomes for metagenomic binning, comparative biology and taxonomic classification.</title>
        <authorList>
            <person name="Goeker M."/>
        </authorList>
    </citation>
    <scope>NUCLEOTIDE SEQUENCE [LARGE SCALE GENOMIC DNA]</scope>
    <source>
        <strain evidence="1 2">DSM 1112</strain>
    </source>
</reference>
<dbReference type="EMBL" id="JAUSVF010000001">
    <property type="protein sequence ID" value="MDQ0320353.1"/>
    <property type="molecule type" value="Genomic_DNA"/>
</dbReference>